<accession>A0A7V5PRC3</accession>
<organism evidence="3">
    <name type="scientific">Caldithrix abyssi</name>
    <dbReference type="NCBI Taxonomy" id="187145"/>
    <lineage>
        <taxon>Bacteria</taxon>
        <taxon>Pseudomonadati</taxon>
        <taxon>Calditrichota</taxon>
        <taxon>Calditrichia</taxon>
        <taxon>Calditrichales</taxon>
        <taxon>Calditrichaceae</taxon>
        <taxon>Caldithrix</taxon>
    </lineage>
</organism>
<proteinExistence type="predicted"/>
<dbReference type="GO" id="GO:0009446">
    <property type="term" value="P:putrescine biosynthetic process"/>
    <property type="evidence" value="ECO:0007669"/>
    <property type="project" value="InterPro"/>
</dbReference>
<dbReference type="NCBIfam" id="TIGR04183">
    <property type="entry name" value="Por_Secre_tail"/>
    <property type="match status" value="1"/>
</dbReference>
<dbReference type="InterPro" id="IPR025965">
    <property type="entry name" value="FlgD/Vpr_Ig-like"/>
</dbReference>
<evidence type="ECO:0000313" key="3">
    <source>
        <dbReference type="EMBL" id="HHJ53485.1"/>
    </source>
</evidence>
<dbReference type="PANTHER" id="PTHR31377:SF0">
    <property type="entry name" value="AGMATINE DEIMINASE-RELATED"/>
    <property type="match status" value="1"/>
</dbReference>
<protein>
    <submittedName>
        <fullName evidence="3">T9SS type A sorting domain-containing protein</fullName>
    </submittedName>
</protein>
<dbReference type="AlphaFoldDB" id="A0A7V5PRC3"/>
<feature type="domain" description="FlgD/Vpr Ig-like" evidence="2">
    <location>
        <begin position="457"/>
        <end position="523"/>
    </location>
</feature>
<dbReference type="EMBL" id="DROD01000624">
    <property type="protein sequence ID" value="HHJ53485.1"/>
    <property type="molecule type" value="Genomic_DNA"/>
</dbReference>
<dbReference type="SUPFAM" id="SSF55909">
    <property type="entry name" value="Pentein"/>
    <property type="match status" value="1"/>
</dbReference>
<comment type="caution">
    <text evidence="3">The sequence shown here is derived from an EMBL/GenBank/DDBJ whole genome shotgun (WGS) entry which is preliminary data.</text>
</comment>
<dbReference type="Pfam" id="PF04371">
    <property type="entry name" value="PAD_porph"/>
    <property type="match status" value="1"/>
</dbReference>
<dbReference type="PANTHER" id="PTHR31377">
    <property type="entry name" value="AGMATINE DEIMINASE-RELATED"/>
    <property type="match status" value="1"/>
</dbReference>
<dbReference type="Gene3D" id="3.75.10.10">
    <property type="entry name" value="L-arginine/glycine Amidinotransferase, Chain A"/>
    <property type="match status" value="1"/>
</dbReference>
<feature type="non-terminal residue" evidence="3">
    <location>
        <position position="1"/>
    </location>
</feature>
<dbReference type="Pfam" id="PF13860">
    <property type="entry name" value="FlgD_ig"/>
    <property type="match status" value="1"/>
</dbReference>
<keyword evidence="1" id="KW-0378">Hydrolase</keyword>
<evidence type="ECO:0000256" key="1">
    <source>
        <dbReference type="ARBA" id="ARBA00022801"/>
    </source>
</evidence>
<dbReference type="GO" id="GO:0004668">
    <property type="term" value="F:protein-arginine deiminase activity"/>
    <property type="evidence" value="ECO:0007669"/>
    <property type="project" value="InterPro"/>
</dbReference>
<gene>
    <name evidence="3" type="ORF">ENJ89_09850</name>
</gene>
<dbReference type="InterPro" id="IPR007466">
    <property type="entry name" value="Peptidyl-Arg-deiminase_porph"/>
</dbReference>
<dbReference type="GO" id="GO:0047632">
    <property type="term" value="F:agmatine deiminase activity"/>
    <property type="evidence" value="ECO:0007669"/>
    <property type="project" value="TreeGrafter"/>
</dbReference>
<reference evidence="3" key="1">
    <citation type="journal article" date="2020" name="mSystems">
        <title>Genome- and Community-Level Interaction Insights into Carbon Utilization and Element Cycling Functions of Hydrothermarchaeota in Hydrothermal Sediment.</title>
        <authorList>
            <person name="Zhou Z."/>
            <person name="Liu Y."/>
            <person name="Xu W."/>
            <person name="Pan J."/>
            <person name="Luo Z.H."/>
            <person name="Li M."/>
        </authorList>
    </citation>
    <scope>NUCLEOTIDE SEQUENCE [LARGE SCALE GENOMIC DNA]</scope>
    <source>
        <strain evidence="3">HyVt-527</strain>
    </source>
</reference>
<evidence type="ECO:0000259" key="2">
    <source>
        <dbReference type="Pfam" id="PF13860"/>
    </source>
</evidence>
<dbReference type="Proteomes" id="UP000886124">
    <property type="component" value="Unassembled WGS sequence"/>
</dbReference>
<dbReference type="InterPro" id="IPR026444">
    <property type="entry name" value="Secre_tail"/>
</dbReference>
<dbReference type="Gene3D" id="2.60.40.4070">
    <property type="match status" value="1"/>
</dbReference>
<name>A0A7V5PRC3_CALAY</name>
<sequence length="535" mass="60058">RTMAEWEELSGLMITWASYYDILAQIVDYAQEEVTVYIVCDDSNQVKNYLTYKGVELKNLKFMIEDYNTVWCRDYGPWTAYAQDTDSLYIIDWIYNRPRPEDDVIPSAFAEYIGVPEYEATQDPDDLVHTGGNFMVDGHGTGFSSKLILEENEDKTEAEIDDIMYRYLGVDRYILMDVLPYDEIHHIDMHMKLLDEETLLVGQYPEGVADGPQIEANLQYILDNYQTCYGRSYRVVRIPMPPDQYGRYPDEGGDYRTYTNSVIVNKTVIVPTYEEQYDTTALRIYREAMPGYHIVGIDCNDIISANGAIHCITKEVGARNPVLISHAPILQAYDSDESYPVVAQITTNSGVDTAIVYWSVDTTQGFTPIGMTATQNDSFYAAIPGQPAGTDVYYYISATSNLGRTVAKPLVAPDGTYHFTVEEPSALASRGSSLPGKFTLMQNAPNPFRPGVTDGKNQQTQIAFTLAQPGRVKVAIYDLQGRKVRTLSDGFQNAGKHILRWNGTNQSGQPVSAGVYIYTMQANGQVLSRKMLVLP</sequence>